<feature type="domain" description="ASX DEUBAD" evidence="2">
    <location>
        <begin position="57"/>
        <end position="180"/>
    </location>
</feature>
<name>A0AAN7BVG0_9PEZI</name>
<evidence type="ECO:0000259" key="2">
    <source>
        <dbReference type="Pfam" id="PF13919"/>
    </source>
</evidence>
<reference evidence="3" key="2">
    <citation type="submission" date="2023-05" db="EMBL/GenBank/DDBJ databases">
        <authorList>
            <consortium name="Lawrence Berkeley National Laboratory"/>
            <person name="Steindorff A."/>
            <person name="Hensen N."/>
            <person name="Bonometti L."/>
            <person name="Westerberg I."/>
            <person name="Brannstrom I.O."/>
            <person name="Guillou S."/>
            <person name="Cros-Aarteil S."/>
            <person name="Calhoun S."/>
            <person name="Haridas S."/>
            <person name="Kuo A."/>
            <person name="Mondo S."/>
            <person name="Pangilinan J."/>
            <person name="Riley R."/>
            <person name="Labutti K."/>
            <person name="Andreopoulos B."/>
            <person name="Lipzen A."/>
            <person name="Chen C."/>
            <person name="Yanf M."/>
            <person name="Daum C."/>
            <person name="Ng V."/>
            <person name="Clum A."/>
            <person name="Ohm R."/>
            <person name="Martin F."/>
            <person name="Silar P."/>
            <person name="Natvig D."/>
            <person name="Lalanne C."/>
            <person name="Gautier V."/>
            <person name="Ament-Velasquez S.L."/>
            <person name="Kruys A."/>
            <person name="Hutchinson M.I."/>
            <person name="Powell A.J."/>
            <person name="Barry K."/>
            <person name="Miller A.N."/>
            <person name="Grigoriev I.V."/>
            <person name="Debuchy R."/>
            <person name="Gladieux P."/>
            <person name="Thoren M.H."/>
            <person name="Johannesson H."/>
        </authorList>
    </citation>
    <scope>NUCLEOTIDE SEQUENCE</scope>
    <source>
        <strain evidence="3">CBS 990.96</strain>
    </source>
</reference>
<comment type="caution">
    <text evidence="3">The sequence shown here is derived from an EMBL/GenBank/DDBJ whole genome shotgun (WGS) entry which is preliminary data.</text>
</comment>
<dbReference type="Proteomes" id="UP001301958">
    <property type="component" value="Unassembled WGS sequence"/>
</dbReference>
<reference evidence="3" key="1">
    <citation type="journal article" date="2023" name="Mol. Phylogenet. Evol.">
        <title>Genome-scale phylogeny and comparative genomics of the fungal order Sordariales.</title>
        <authorList>
            <person name="Hensen N."/>
            <person name="Bonometti L."/>
            <person name="Westerberg I."/>
            <person name="Brannstrom I.O."/>
            <person name="Guillou S."/>
            <person name="Cros-Aarteil S."/>
            <person name="Calhoun S."/>
            <person name="Haridas S."/>
            <person name="Kuo A."/>
            <person name="Mondo S."/>
            <person name="Pangilinan J."/>
            <person name="Riley R."/>
            <person name="LaButti K."/>
            <person name="Andreopoulos B."/>
            <person name="Lipzen A."/>
            <person name="Chen C."/>
            <person name="Yan M."/>
            <person name="Daum C."/>
            <person name="Ng V."/>
            <person name="Clum A."/>
            <person name="Steindorff A."/>
            <person name="Ohm R.A."/>
            <person name="Martin F."/>
            <person name="Silar P."/>
            <person name="Natvig D.O."/>
            <person name="Lalanne C."/>
            <person name="Gautier V."/>
            <person name="Ament-Velasquez S.L."/>
            <person name="Kruys A."/>
            <person name="Hutchinson M.I."/>
            <person name="Powell A.J."/>
            <person name="Barry K."/>
            <person name="Miller A.N."/>
            <person name="Grigoriev I.V."/>
            <person name="Debuchy R."/>
            <person name="Gladieux P."/>
            <person name="Hiltunen Thoren M."/>
            <person name="Johannesson H."/>
        </authorList>
    </citation>
    <scope>NUCLEOTIDE SEQUENCE</scope>
    <source>
        <strain evidence="3">CBS 990.96</strain>
    </source>
</reference>
<evidence type="ECO:0000313" key="3">
    <source>
        <dbReference type="EMBL" id="KAK4230353.1"/>
    </source>
</evidence>
<sequence length="218" mass="24761">MARALKVPSEAVVSSGVKVSSERRASLDPTASGSPRNEKAVTGTGKPTAKTVNPPKPQKKWSGPYLWTNKNSPLEKPEFLRAMLLNSQAWDVLDLEAKKSILAKLPNEKHILEANTDATRPDFVKLTSNDRFRHDCARYLAHMQDGMHEPKWLRQAWIAQQKHKQGRFDEFMNNYFKGEYTTTLPGEEPNEDDERTNQSAEDRSHKNTDDVEGSERQD</sequence>
<keyword evidence="4" id="KW-1185">Reference proteome</keyword>
<feature type="compositionally biased region" description="Basic and acidic residues" evidence="1">
    <location>
        <begin position="200"/>
        <end position="218"/>
    </location>
</feature>
<dbReference type="Pfam" id="PF13919">
    <property type="entry name" value="ASXH"/>
    <property type="match status" value="1"/>
</dbReference>
<accession>A0AAN7BVG0</accession>
<dbReference type="AlphaFoldDB" id="A0AAN7BVG0"/>
<evidence type="ECO:0000313" key="4">
    <source>
        <dbReference type="Proteomes" id="UP001301958"/>
    </source>
</evidence>
<dbReference type="EMBL" id="MU865299">
    <property type="protein sequence ID" value="KAK4230353.1"/>
    <property type="molecule type" value="Genomic_DNA"/>
</dbReference>
<proteinExistence type="predicted"/>
<evidence type="ECO:0000256" key="1">
    <source>
        <dbReference type="SAM" id="MobiDB-lite"/>
    </source>
</evidence>
<feature type="region of interest" description="Disordered" evidence="1">
    <location>
        <begin position="1"/>
        <end position="66"/>
    </location>
</feature>
<organism evidence="3 4">
    <name type="scientific">Podospora fimiseda</name>
    <dbReference type="NCBI Taxonomy" id="252190"/>
    <lineage>
        <taxon>Eukaryota</taxon>
        <taxon>Fungi</taxon>
        <taxon>Dikarya</taxon>
        <taxon>Ascomycota</taxon>
        <taxon>Pezizomycotina</taxon>
        <taxon>Sordariomycetes</taxon>
        <taxon>Sordariomycetidae</taxon>
        <taxon>Sordariales</taxon>
        <taxon>Podosporaceae</taxon>
        <taxon>Podospora</taxon>
    </lineage>
</organism>
<protein>
    <submittedName>
        <fullName evidence="3">Asx homology domain-containing protein</fullName>
    </submittedName>
</protein>
<dbReference type="InterPro" id="IPR028020">
    <property type="entry name" value="ASX_DEUBAD_dom"/>
</dbReference>
<feature type="region of interest" description="Disordered" evidence="1">
    <location>
        <begin position="180"/>
        <end position="218"/>
    </location>
</feature>
<gene>
    <name evidence="3" type="ORF">QBC38DRAFT_357279</name>
</gene>